<dbReference type="SUPFAM" id="SSF52821">
    <property type="entry name" value="Rhodanese/Cell cycle control phosphatase"/>
    <property type="match status" value="1"/>
</dbReference>
<proteinExistence type="inferred from homology"/>
<feature type="domain" description="Rhodanese" evidence="2">
    <location>
        <begin position="132"/>
        <end position="226"/>
    </location>
</feature>
<accession>M1X3B8</accession>
<evidence type="ECO:0000313" key="4">
    <source>
        <dbReference type="Proteomes" id="UP000053051"/>
    </source>
</evidence>
<reference evidence="3 4" key="1">
    <citation type="submission" date="2012-05" db="EMBL/GenBank/DDBJ databases">
        <authorList>
            <person name="Hilton J."/>
        </authorList>
    </citation>
    <scope>NUCLEOTIDE SEQUENCE [LARGE SCALE GENOMIC DNA]</scope>
    <source>
        <strain evidence="3 4">HH01</strain>
    </source>
</reference>
<dbReference type="NCBIfam" id="NF001136">
    <property type="entry name" value="PRK00142.1-4"/>
    <property type="match status" value="1"/>
</dbReference>
<dbReference type="Pfam" id="PF17773">
    <property type="entry name" value="UPF0176_N"/>
    <property type="match status" value="1"/>
</dbReference>
<sequence>MGRYQKIYKLMKNKVATFYKFVRLNNIVDQQPVLLSYCQTQGIKGTILLAPEGINGTIAGTPEAITSVLSYLRSDPLLVDLEHKESYVDIIPFIRIKVRLKREIVTIGLPEVDPNKEVGTYVNPQDWNNILQNPEVTVIDTRNNYEVGIGSFKRAINPHINSFREFPEYVGQNLDPKDHKKVALFCTGGIRCEKATSFMLSKGFPQVYHLRGGILRYLGEIPSIESLWSGECFVFDKRVAVSYGLKPYHNEMRTSQL</sequence>
<dbReference type="CDD" id="cd01518">
    <property type="entry name" value="RHOD_YceA"/>
    <property type="match status" value="1"/>
</dbReference>
<dbReference type="GO" id="GO:0006400">
    <property type="term" value="P:tRNA modification"/>
    <property type="evidence" value="ECO:0007669"/>
    <property type="project" value="UniProtKB-UniRule"/>
</dbReference>
<dbReference type="AlphaFoldDB" id="M1X3B8"/>
<dbReference type="InterPro" id="IPR001763">
    <property type="entry name" value="Rhodanese-like_dom"/>
</dbReference>
<gene>
    <name evidence="1" type="primary">trhO</name>
    <name evidence="3" type="ORF">RINTHH_21450</name>
</gene>
<dbReference type="PROSITE" id="PS50206">
    <property type="entry name" value="RHODANESE_3"/>
    <property type="match status" value="1"/>
</dbReference>
<reference evidence="4" key="2">
    <citation type="submission" date="2016-01" db="EMBL/GenBank/DDBJ databases">
        <title>Diatom-associated endosymboitic cyanobacterium lacks core nitrogen metabolism enzymes.</title>
        <authorList>
            <person name="Hilton J.A."/>
            <person name="Foster R.A."/>
            <person name="Tripp H.J."/>
            <person name="Carter B.J."/>
            <person name="Zehr J.P."/>
            <person name="Villareal T.A."/>
        </authorList>
    </citation>
    <scope>NUCLEOTIDE SEQUENCE [LARGE SCALE GENOMIC DNA]</scope>
    <source>
        <strain evidence="4">HH01</strain>
    </source>
</reference>
<dbReference type="SMART" id="SM00450">
    <property type="entry name" value="RHOD"/>
    <property type="match status" value="1"/>
</dbReference>
<dbReference type="Gene3D" id="3.40.250.10">
    <property type="entry name" value="Rhodanese-like domain"/>
    <property type="match status" value="1"/>
</dbReference>
<dbReference type="EMBL" id="CAIY01000085">
    <property type="protein sequence ID" value="CCH68300.1"/>
    <property type="molecule type" value="Genomic_DNA"/>
</dbReference>
<dbReference type="PANTHER" id="PTHR43268:SF3">
    <property type="entry name" value="RHODANESE-LIKE DOMAIN-CONTAINING PROTEIN 7-RELATED"/>
    <property type="match status" value="1"/>
</dbReference>
<keyword evidence="1" id="KW-0560">Oxidoreductase</keyword>
<dbReference type="GO" id="GO:0016705">
    <property type="term" value="F:oxidoreductase activity, acting on paired donors, with incorporation or reduction of molecular oxygen"/>
    <property type="evidence" value="ECO:0007669"/>
    <property type="project" value="UniProtKB-UniRule"/>
</dbReference>
<dbReference type="Gene3D" id="3.30.70.100">
    <property type="match status" value="1"/>
</dbReference>
<dbReference type="EC" id="1.14.-.-" evidence="1"/>
<comment type="function">
    <text evidence="1">Catalyzes oxygen-dependent 5-hydroxyuridine (ho5U) modification at position 34 in tRNAs.</text>
</comment>
<dbReference type="PANTHER" id="PTHR43268">
    <property type="entry name" value="THIOSULFATE SULFURTRANSFERASE/RHODANESE-LIKE DOMAIN-CONTAINING PROTEIN 2"/>
    <property type="match status" value="1"/>
</dbReference>
<dbReference type="InterPro" id="IPR020936">
    <property type="entry name" value="TrhO"/>
</dbReference>
<evidence type="ECO:0000256" key="1">
    <source>
        <dbReference type="HAMAP-Rule" id="MF_00469"/>
    </source>
</evidence>
<dbReference type="InterPro" id="IPR040503">
    <property type="entry name" value="TRHO_N"/>
</dbReference>
<keyword evidence="1" id="KW-0819">tRNA processing</keyword>
<dbReference type="HAMAP" id="MF_00469">
    <property type="entry name" value="TrhO"/>
    <property type="match status" value="1"/>
</dbReference>
<dbReference type="InterPro" id="IPR036873">
    <property type="entry name" value="Rhodanese-like_dom_sf"/>
</dbReference>
<evidence type="ECO:0000259" key="2">
    <source>
        <dbReference type="PROSITE" id="PS50206"/>
    </source>
</evidence>
<protein>
    <recommendedName>
        <fullName evidence="1">tRNA uridine(34) hydroxylase</fullName>
        <ecNumber evidence="1">1.14.-.-</ecNumber>
    </recommendedName>
    <alternativeName>
        <fullName evidence="1">tRNA hydroxylation protein O</fullName>
    </alternativeName>
</protein>
<comment type="caution">
    <text evidence="3">The sequence shown here is derived from an EMBL/GenBank/DDBJ whole genome shotgun (WGS) entry which is preliminary data.</text>
</comment>
<dbReference type="Pfam" id="PF00581">
    <property type="entry name" value="Rhodanese"/>
    <property type="match status" value="1"/>
</dbReference>
<dbReference type="Proteomes" id="UP000053051">
    <property type="component" value="Unassembled WGS sequence"/>
</dbReference>
<comment type="similarity">
    <text evidence="1">Belongs to the TrhO family.</text>
</comment>
<name>M1X3B8_9NOST</name>
<evidence type="ECO:0000313" key="3">
    <source>
        <dbReference type="EMBL" id="CCH68300.1"/>
    </source>
</evidence>
<organism evidence="3 4">
    <name type="scientific">Richelia intracellularis HH01</name>
    <dbReference type="NCBI Taxonomy" id="1165094"/>
    <lineage>
        <taxon>Bacteria</taxon>
        <taxon>Bacillati</taxon>
        <taxon>Cyanobacteriota</taxon>
        <taxon>Cyanophyceae</taxon>
        <taxon>Nostocales</taxon>
        <taxon>Nostocaceae</taxon>
        <taxon>Richelia</taxon>
    </lineage>
</organism>
<comment type="catalytic activity">
    <reaction evidence="1">
        <text>uridine(34) in tRNA + AH2 + O2 = 5-hydroxyuridine(34) in tRNA + A + H2O</text>
        <dbReference type="Rhea" id="RHEA:64224"/>
        <dbReference type="Rhea" id="RHEA-COMP:11727"/>
        <dbReference type="Rhea" id="RHEA-COMP:13381"/>
        <dbReference type="ChEBI" id="CHEBI:13193"/>
        <dbReference type="ChEBI" id="CHEBI:15377"/>
        <dbReference type="ChEBI" id="CHEBI:15379"/>
        <dbReference type="ChEBI" id="CHEBI:17499"/>
        <dbReference type="ChEBI" id="CHEBI:65315"/>
        <dbReference type="ChEBI" id="CHEBI:136877"/>
    </reaction>
</comment>
<keyword evidence="4" id="KW-1185">Reference proteome</keyword>